<keyword evidence="2" id="KW-0812">Transmembrane</keyword>
<dbReference type="EMBL" id="CP001330">
    <property type="protein sequence ID" value="ACO66075.1"/>
    <property type="molecule type" value="Genomic_DNA"/>
</dbReference>
<keyword evidence="2" id="KW-0472">Membrane</keyword>
<feature type="transmembrane region" description="Helical" evidence="2">
    <location>
        <begin position="105"/>
        <end position="127"/>
    </location>
</feature>
<dbReference type="KEGG" id="mis:MICPUN_62307"/>
<sequence length="234" mass="25078">MQSTPHRVTSRRHRATPTDSAHGTMAAVTCVAASITASLSKRRRVRVPEALATLQPRAALDASPATLRGSSDIRFSSSRGVRTRAAAPDVSAIAQIALRDDYDPVVFLFCLNALFLSVVINVVNYGMDKDEETGMLKMPEGGVGAILAKTKRGMADYFMAVPKQFKEMYAGKDEALERAIEELEDAKMAAYAARGTANAESTAKAFMDARRRAVDAGLSPGSELLNPGLPSNTE</sequence>
<dbReference type="Proteomes" id="UP000002009">
    <property type="component" value="Chromosome 11"/>
</dbReference>
<protein>
    <submittedName>
        <fullName evidence="3">Uncharacterized protein</fullName>
    </submittedName>
</protein>
<keyword evidence="4" id="KW-1185">Reference proteome</keyword>
<feature type="region of interest" description="Disordered" evidence="1">
    <location>
        <begin position="1"/>
        <end position="22"/>
    </location>
</feature>
<accession>C1EDL0</accession>
<gene>
    <name evidence="3" type="ORF">MICPUN_62307</name>
</gene>
<evidence type="ECO:0000256" key="1">
    <source>
        <dbReference type="SAM" id="MobiDB-lite"/>
    </source>
</evidence>
<dbReference type="RefSeq" id="XP_002504817.1">
    <property type="nucleotide sequence ID" value="XM_002504771.1"/>
</dbReference>
<reference evidence="3 4" key="1">
    <citation type="journal article" date="2009" name="Science">
        <title>Green evolution and dynamic adaptations revealed by genomes of the marine picoeukaryotes Micromonas.</title>
        <authorList>
            <person name="Worden A.Z."/>
            <person name="Lee J.H."/>
            <person name="Mock T."/>
            <person name="Rouze P."/>
            <person name="Simmons M.P."/>
            <person name="Aerts A.L."/>
            <person name="Allen A.E."/>
            <person name="Cuvelier M.L."/>
            <person name="Derelle E."/>
            <person name="Everett M.V."/>
            <person name="Foulon E."/>
            <person name="Grimwood J."/>
            <person name="Gundlach H."/>
            <person name="Henrissat B."/>
            <person name="Napoli C."/>
            <person name="McDonald S.M."/>
            <person name="Parker M.S."/>
            <person name="Rombauts S."/>
            <person name="Salamov A."/>
            <person name="Von Dassow P."/>
            <person name="Badger J.H."/>
            <person name="Coutinho P.M."/>
            <person name="Demir E."/>
            <person name="Dubchak I."/>
            <person name="Gentemann C."/>
            <person name="Eikrem W."/>
            <person name="Gready J.E."/>
            <person name="John U."/>
            <person name="Lanier W."/>
            <person name="Lindquist E.A."/>
            <person name="Lucas S."/>
            <person name="Mayer K.F."/>
            <person name="Moreau H."/>
            <person name="Not F."/>
            <person name="Otillar R."/>
            <person name="Panaud O."/>
            <person name="Pangilinan J."/>
            <person name="Paulsen I."/>
            <person name="Piegu B."/>
            <person name="Poliakov A."/>
            <person name="Robbens S."/>
            <person name="Schmutz J."/>
            <person name="Toulza E."/>
            <person name="Wyss T."/>
            <person name="Zelensky A."/>
            <person name="Zhou K."/>
            <person name="Armbrust E.V."/>
            <person name="Bhattacharya D."/>
            <person name="Goodenough U.W."/>
            <person name="Van de Peer Y."/>
            <person name="Grigoriev I.V."/>
        </authorList>
    </citation>
    <scope>NUCLEOTIDE SEQUENCE [LARGE SCALE GENOMIC DNA]</scope>
    <source>
        <strain evidence="4">RCC299 / NOUM17</strain>
    </source>
</reference>
<evidence type="ECO:0000256" key="2">
    <source>
        <dbReference type="SAM" id="Phobius"/>
    </source>
</evidence>
<keyword evidence="2" id="KW-1133">Transmembrane helix</keyword>
<dbReference type="InParanoid" id="C1EDL0"/>
<evidence type="ECO:0000313" key="4">
    <source>
        <dbReference type="Proteomes" id="UP000002009"/>
    </source>
</evidence>
<name>C1EDL0_MICCC</name>
<dbReference type="AlphaFoldDB" id="C1EDL0"/>
<evidence type="ECO:0000313" key="3">
    <source>
        <dbReference type="EMBL" id="ACO66075.1"/>
    </source>
</evidence>
<dbReference type="GeneID" id="8247547"/>
<proteinExistence type="predicted"/>
<organism evidence="3 4">
    <name type="scientific">Micromonas commoda (strain RCC299 / NOUM17 / CCMP2709)</name>
    <name type="common">Picoplanktonic green alga</name>
    <dbReference type="NCBI Taxonomy" id="296587"/>
    <lineage>
        <taxon>Eukaryota</taxon>
        <taxon>Viridiplantae</taxon>
        <taxon>Chlorophyta</taxon>
        <taxon>Mamiellophyceae</taxon>
        <taxon>Mamiellales</taxon>
        <taxon>Mamiellaceae</taxon>
        <taxon>Micromonas</taxon>
    </lineage>
</organism>